<dbReference type="AlphaFoldDB" id="A0A917TPM3"/>
<dbReference type="SUPFAM" id="SSF53474">
    <property type="entry name" value="alpha/beta-Hydrolases"/>
    <property type="match status" value="1"/>
</dbReference>
<feature type="domain" description="AB hydrolase-1" evidence="1">
    <location>
        <begin position="3"/>
        <end position="223"/>
    </location>
</feature>
<dbReference type="InterPro" id="IPR000073">
    <property type="entry name" value="AB_hydrolase_1"/>
</dbReference>
<dbReference type="PANTHER" id="PTHR37017:SF11">
    <property type="entry name" value="ESTERASE_LIPASE_THIOESTERASE DOMAIN-CONTAINING PROTEIN"/>
    <property type="match status" value="1"/>
</dbReference>
<dbReference type="GO" id="GO:0003824">
    <property type="term" value="F:catalytic activity"/>
    <property type="evidence" value="ECO:0007669"/>
    <property type="project" value="UniProtKB-ARBA"/>
</dbReference>
<dbReference type="EMBL" id="BMPI01000015">
    <property type="protein sequence ID" value="GGM30810.1"/>
    <property type="molecule type" value="Genomic_DNA"/>
</dbReference>
<dbReference type="Proteomes" id="UP000642070">
    <property type="component" value="Unassembled WGS sequence"/>
</dbReference>
<dbReference type="InterPro" id="IPR029058">
    <property type="entry name" value="AB_hydrolase_fold"/>
</dbReference>
<keyword evidence="3" id="KW-1185">Reference proteome</keyword>
<dbReference type="PANTHER" id="PTHR37017">
    <property type="entry name" value="AB HYDROLASE-1 DOMAIN-CONTAINING PROTEIN-RELATED"/>
    <property type="match status" value="1"/>
</dbReference>
<accession>A0A917TPM3</accession>
<dbReference type="RefSeq" id="WP_190250918.1">
    <property type="nucleotide sequence ID" value="NZ_BMPI01000015.1"/>
</dbReference>
<dbReference type="Pfam" id="PF12697">
    <property type="entry name" value="Abhydrolase_6"/>
    <property type="match status" value="1"/>
</dbReference>
<reference evidence="2" key="1">
    <citation type="journal article" date="2014" name="Int. J. Syst. Evol. Microbiol.">
        <title>Complete genome sequence of Corynebacterium casei LMG S-19264T (=DSM 44701T), isolated from a smear-ripened cheese.</title>
        <authorList>
            <consortium name="US DOE Joint Genome Institute (JGI-PGF)"/>
            <person name="Walter F."/>
            <person name="Albersmeier A."/>
            <person name="Kalinowski J."/>
            <person name="Ruckert C."/>
        </authorList>
    </citation>
    <scope>NUCLEOTIDE SEQUENCE</scope>
    <source>
        <strain evidence="2">JCM 19831</strain>
    </source>
</reference>
<evidence type="ECO:0000313" key="2">
    <source>
        <dbReference type="EMBL" id="GGM30810.1"/>
    </source>
</evidence>
<proteinExistence type="predicted"/>
<dbReference type="InterPro" id="IPR052897">
    <property type="entry name" value="Sec-Metab_Biosynth_Hydrolase"/>
</dbReference>
<sequence>MDIILVPGLWLDGTTWERVVPALERAGHRPVPLTLPGMTPDADRAGITLSDHVAAVVAAVDAAPDRVLLVGHSAGAGITHAAVDARPARVAHAVYVGGFPTPDGEPVAGDFPAVDGEVPMPDWSAFDDEELAGLDDRARTTLRARSIPSPAGVLRDRQHLHDERRYEVPVTAVSTDFTSATLRAWIEQDLPPVREYRRIRAVEHVDLPAGHWPQLTRPDDLAAVILHAAAS</sequence>
<gene>
    <name evidence="2" type="ORF">GCM10007977_035120</name>
</gene>
<evidence type="ECO:0000313" key="3">
    <source>
        <dbReference type="Proteomes" id="UP000642070"/>
    </source>
</evidence>
<evidence type="ECO:0000259" key="1">
    <source>
        <dbReference type="Pfam" id="PF12697"/>
    </source>
</evidence>
<protein>
    <submittedName>
        <fullName evidence="2">Esterase</fullName>
    </submittedName>
</protein>
<name>A0A917TPM3_9ACTN</name>
<organism evidence="2 3">
    <name type="scientific">Dactylosporangium sucinum</name>
    <dbReference type="NCBI Taxonomy" id="1424081"/>
    <lineage>
        <taxon>Bacteria</taxon>
        <taxon>Bacillati</taxon>
        <taxon>Actinomycetota</taxon>
        <taxon>Actinomycetes</taxon>
        <taxon>Micromonosporales</taxon>
        <taxon>Micromonosporaceae</taxon>
        <taxon>Dactylosporangium</taxon>
    </lineage>
</organism>
<comment type="caution">
    <text evidence="2">The sequence shown here is derived from an EMBL/GenBank/DDBJ whole genome shotgun (WGS) entry which is preliminary data.</text>
</comment>
<reference evidence="2" key="2">
    <citation type="submission" date="2020-09" db="EMBL/GenBank/DDBJ databases">
        <authorList>
            <person name="Sun Q."/>
            <person name="Ohkuma M."/>
        </authorList>
    </citation>
    <scope>NUCLEOTIDE SEQUENCE</scope>
    <source>
        <strain evidence="2">JCM 19831</strain>
    </source>
</reference>
<dbReference type="Gene3D" id="3.40.50.1820">
    <property type="entry name" value="alpha/beta hydrolase"/>
    <property type="match status" value="1"/>
</dbReference>